<reference evidence="3" key="1">
    <citation type="submission" date="2013-09" db="EMBL/GenBank/DDBJ databases">
        <title>Corchorus olitorius genome sequencing.</title>
        <authorList>
            <person name="Alam M."/>
            <person name="Haque M.S."/>
            <person name="Islam M.S."/>
            <person name="Emdad E.M."/>
            <person name="Islam M.M."/>
            <person name="Ahmed B."/>
            <person name="Halim A."/>
            <person name="Hossen Q.M.M."/>
            <person name="Hossain M.Z."/>
            <person name="Ahmed R."/>
            <person name="Khan M.M."/>
            <person name="Islam R."/>
            <person name="Rashid M.M."/>
            <person name="Khan S.A."/>
            <person name="Rahman M.S."/>
            <person name="Alam M."/>
            <person name="Yahiya A.S."/>
            <person name="Khan M.S."/>
            <person name="Azam M.S."/>
            <person name="Haque T."/>
            <person name="Lashkar M.Z.H."/>
            <person name="Akhand A.I."/>
            <person name="Morshed G."/>
            <person name="Roy S."/>
            <person name="Uddin K.S."/>
            <person name="Rabeya T."/>
            <person name="Hossain A.S."/>
            <person name="Chowdhury A."/>
            <person name="Snigdha A.R."/>
            <person name="Mortoza M.S."/>
            <person name="Matin S.A."/>
            <person name="Hoque S.M.E."/>
            <person name="Islam M.K."/>
            <person name="Roy D.K."/>
            <person name="Haider R."/>
            <person name="Moosa M.M."/>
            <person name="Elias S.M."/>
            <person name="Hasan A.M."/>
            <person name="Jahan S."/>
            <person name="Shafiuddin M."/>
            <person name="Mahmood N."/>
            <person name="Shommy N.S."/>
        </authorList>
    </citation>
    <scope>NUCLEOTIDE SEQUENCE [LARGE SCALE GENOMIC DNA]</scope>
    <source>
        <strain evidence="3">cv. O-4</strain>
    </source>
</reference>
<accession>A0A1R3JPQ0</accession>
<dbReference type="GO" id="GO:0016320">
    <property type="term" value="P:endoplasmic reticulum membrane fusion"/>
    <property type="evidence" value="ECO:0007669"/>
    <property type="project" value="TreeGrafter"/>
</dbReference>
<dbReference type="AlphaFoldDB" id="A0A1R3JPQ0"/>
<dbReference type="EMBL" id="AWUE01015542">
    <property type="protein sequence ID" value="OMO96882.1"/>
    <property type="molecule type" value="Genomic_DNA"/>
</dbReference>
<keyword evidence="3" id="KW-1185">Reference proteome</keyword>
<dbReference type="InterPro" id="IPR008803">
    <property type="entry name" value="RHD3/Sey1"/>
</dbReference>
<comment type="caution">
    <text evidence="2">The sequence shown here is derived from an EMBL/GenBank/DDBJ whole genome shotgun (WGS) entry which is preliminary data.</text>
</comment>
<dbReference type="PANTHER" id="PTHR45923:SF20">
    <property type="entry name" value="PROTEIN ROOT HAIR DEFECTIVE 3 HOMOLOG 2"/>
    <property type="match status" value="1"/>
</dbReference>
<gene>
    <name evidence="2" type="ORF">COLO4_15022</name>
</gene>
<name>A0A1R3JPQ0_9ROSI</name>
<dbReference type="GO" id="GO:0005783">
    <property type="term" value="C:endoplasmic reticulum"/>
    <property type="evidence" value="ECO:0007669"/>
    <property type="project" value="TreeGrafter"/>
</dbReference>
<dbReference type="Pfam" id="PF20428">
    <property type="entry name" value="Sey1_3HB"/>
    <property type="match status" value="1"/>
</dbReference>
<protein>
    <submittedName>
        <fullName evidence="2">Root hair defective 3 GTP-binding protein</fullName>
    </submittedName>
</protein>
<dbReference type="Proteomes" id="UP000187203">
    <property type="component" value="Unassembled WGS sequence"/>
</dbReference>
<dbReference type="STRING" id="93759.A0A1R3JPQ0"/>
<dbReference type="PANTHER" id="PTHR45923">
    <property type="entry name" value="PROTEIN SEY1"/>
    <property type="match status" value="1"/>
</dbReference>
<proteinExistence type="predicted"/>
<feature type="domain" description="Sey1/RHD3-like three-helix bundle" evidence="1">
    <location>
        <begin position="18"/>
        <end position="255"/>
    </location>
</feature>
<evidence type="ECO:0000313" key="3">
    <source>
        <dbReference type="Proteomes" id="UP000187203"/>
    </source>
</evidence>
<evidence type="ECO:0000313" key="2">
    <source>
        <dbReference type="EMBL" id="OMO96882.1"/>
    </source>
</evidence>
<evidence type="ECO:0000259" key="1">
    <source>
        <dbReference type="Pfam" id="PF20428"/>
    </source>
</evidence>
<organism evidence="2 3">
    <name type="scientific">Corchorus olitorius</name>
    <dbReference type="NCBI Taxonomy" id="93759"/>
    <lineage>
        <taxon>Eukaryota</taxon>
        <taxon>Viridiplantae</taxon>
        <taxon>Streptophyta</taxon>
        <taxon>Embryophyta</taxon>
        <taxon>Tracheophyta</taxon>
        <taxon>Spermatophyta</taxon>
        <taxon>Magnoliopsida</taxon>
        <taxon>eudicotyledons</taxon>
        <taxon>Gunneridae</taxon>
        <taxon>Pentapetalae</taxon>
        <taxon>rosids</taxon>
        <taxon>malvids</taxon>
        <taxon>Malvales</taxon>
        <taxon>Malvaceae</taxon>
        <taxon>Grewioideae</taxon>
        <taxon>Apeibeae</taxon>
        <taxon>Corchorus</taxon>
    </lineage>
</organism>
<dbReference type="OrthoDB" id="1745347at2759"/>
<dbReference type="GO" id="GO:0003924">
    <property type="term" value="F:GTPase activity"/>
    <property type="evidence" value="ECO:0007669"/>
    <property type="project" value="TreeGrafter"/>
</dbReference>
<sequence length="293" mass="33020">MDNENCHDNDSCKSELEILSQWKVRYEEPLNKALSENLETVFANLGKDTWAEIRKILAIETEKAVSILSSDIYVLELDVAKSNKMKQDLRDYARNLVETKAREEAENVLLKMKIRFAVILTDSIMKKKDKKTVLTDAYSECLKLLSVMAAMRLDEKLDKLESKFVSSWKEKLDRKTSNKLSSYCKEKLDKTEKKLISFRNERNDQIKNLLFSSLMDKKGKASNLATSTWLEVSPKDTLITPVKCKLLWESFQADIVSLIIAFDAGQAALKSAAKALFASTVGVGVSAAGIFAA</sequence>
<dbReference type="InterPro" id="IPR046758">
    <property type="entry name" value="Sey1/RHD3-like_3HB"/>
</dbReference>